<evidence type="ECO:0000256" key="6">
    <source>
        <dbReference type="SAM" id="Phobius"/>
    </source>
</evidence>
<dbReference type="Pfam" id="PF03381">
    <property type="entry name" value="CDC50"/>
    <property type="match status" value="1"/>
</dbReference>
<name>A0AAV1A8Q2_VICFA</name>
<sequence length="115" mass="13413">MKIILNLLTPTDKLLILRMFMKQLNKHEDLIVWMRTAALPTFWKLYGRIEVDLEKGPWYCRIGTTRIVLAARRNLYCQLLVGLVGRKTSLALLIYRGLSSFLAMALTILYFVKPR</sequence>
<accession>A0AAV1A8Q2</accession>
<dbReference type="GO" id="GO:0005886">
    <property type="term" value="C:plasma membrane"/>
    <property type="evidence" value="ECO:0007669"/>
    <property type="project" value="TreeGrafter"/>
</dbReference>
<dbReference type="AlphaFoldDB" id="A0AAV1A8Q2"/>
<evidence type="ECO:0000256" key="1">
    <source>
        <dbReference type="ARBA" id="ARBA00004141"/>
    </source>
</evidence>
<proteinExistence type="inferred from homology"/>
<evidence type="ECO:0000256" key="2">
    <source>
        <dbReference type="ARBA" id="ARBA00009457"/>
    </source>
</evidence>
<organism evidence="7 8">
    <name type="scientific">Vicia faba</name>
    <name type="common">Broad bean</name>
    <name type="synonym">Faba vulgaris</name>
    <dbReference type="NCBI Taxonomy" id="3906"/>
    <lineage>
        <taxon>Eukaryota</taxon>
        <taxon>Viridiplantae</taxon>
        <taxon>Streptophyta</taxon>
        <taxon>Embryophyta</taxon>
        <taxon>Tracheophyta</taxon>
        <taxon>Spermatophyta</taxon>
        <taxon>Magnoliopsida</taxon>
        <taxon>eudicotyledons</taxon>
        <taxon>Gunneridae</taxon>
        <taxon>Pentapetalae</taxon>
        <taxon>rosids</taxon>
        <taxon>fabids</taxon>
        <taxon>Fabales</taxon>
        <taxon>Fabaceae</taxon>
        <taxon>Papilionoideae</taxon>
        <taxon>50 kb inversion clade</taxon>
        <taxon>NPAAA clade</taxon>
        <taxon>Hologalegina</taxon>
        <taxon>IRL clade</taxon>
        <taxon>Fabeae</taxon>
        <taxon>Vicia</taxon>
    </lineage>
</organism>
<protein>
    <submittedName>
        <fullName evidence="7">Uncharacterized protein</fullName>
    </submittedName>
</protein>
<keyword evidence="4 6" id="KW-1133">Transmembrane helix</keyword>
<comment type="subcellular location">
    <subcellularLocation>
        <location evidence="1">Membrane</location>
        <topology evidence="1">Multi-pass membrane protein</topology>
    </subcellularLocation>
</comment>
<dbReference type="GO" id="GO:0005783">
    <property type="term" value="C:endoplasmic reticulum"/>
    <property type="evidence" value="ECO:0007669"/>
    <property type="project" value="TreeGrafter"/>
</dbReference>
<feature type="transmembrane region" description="Helical" evidence="6">
    <location>
        <begin position="93"/>
        <end position="112"/>
    </location>
</feature>
<dbReference type="PANTHER" id="PTHR10926:SF0">
    <property type="entry name" value="CDC50, ISOFORM A"/>
    <property type="match status" value="1"/>
</dbReference>
<keyword evidence="3 6" id="KW-0812">Transmembrane</keyword>
<keyword evidence="8" id="KW-1185">Reference proteome</keyword>
<evidence type="ECO:0000256" key="5">
    <source>
        <dbReference type="ARBA" id="ARBA00023136"/>
    </source>
</evidence>
<dbReference type="InterPro" id="IPR005045">
    <property type="entry name" value="CDC50/LEM3_fam"/>
</dbReference>
<dbReference type="GO" id="GO:0005794">
    <property type="term" value="C:Golgi apparatus"/>
    <property type="evidence" value="ECO:0007669"/>
    <property type="project" value="TreeGrafter"/>
</dbReference>
<reference evidence="7 8" key="1">
    <citation type="submission" date="2023-01" db="EMBL/GenBank/DDBJ databases">
        <authorList>
            <person name="Kreplak J."/>
        </authorList>
    </citation>
    <scope>NUCLEOTIDE SEQUENCE [LARGE SCALE GENOMIC DNA]</scope>
</reference>
<comment type="similarity">
    <text evidence="2">Belongs to the CDC50/LEM3 family.</text>
</comment>
<evidence type="ECO:0000313" key="7">
    <source>
        <dbReference type="EMBL" id="CAI8606965.1"/>
    </source>
</evidence>
<dbReference type="Proteomes" id="UP001157006">
    <property type="component" value="Chromosome 4"/>
</dbReference>
<dbReference type="PANTHER" id="PTHR10926">
    <property type="entry name" value="CELL CYCLE CONTROL PROTEIN 50"/>
    <property type="match status" value="1"/>
</dbReference>
<evidence type="ECO:0000256" key="3">
    <source>
        <dbReference type="ARBA" id="ARBA00022692"/>
    </source>
</evidence>
<evidence type="ECO:0000313" key="8">
    <source>
        <dbReference type="Proteomes" id="UP001157006"/>
    </source>
</evidence>
<evidence type="ECO:0000256" key="4">
    <source>
        <dbReference type="ARBA" id="ARBA00022989"/>
    </source>
</evidence>
<keyword evidence="5 6" id="KW-0472">Membrane</keyword>
<dbReference type="EMBL" id="OX451739">
    <property type="protein sequence ID" value="CAI8606965.1"/>
    <property type="molecule type" value="Genomic_DNA"/>
</dbReference>
<gene>
    <name evidence="7" type="ORF">VFH_IV015640</name>
</gene>